<organism evidence="1 2">
    <name type="scientific">Cichorium intybus</name>
    <name type="common">Chicory</name>
    <dbReference type="NCBI Taxonomy" id="13427"/>
    <lineage>
        <taxon>Eukaryota</taxon>
        <taxon>Viridiplantae</taxon>
        <taxon>Streptophyta</taxon>
        <taxon>Embryophyta</taxon>
        <taxon>Tracheophyta</taxon>
        <taxon>Spermatophyta</taxon>
        <taxon>Magnoliopsida</taxon>
        <taxon>eudicotyledons</taxon>
        <taxon>Gunneridae</taxon>
        <taxon>Pentapetalae</taxon>
        <taxon>asterids</taxon>
        <taxon>campanulids</taxon>
        <taxon>Asterales</taxon>
        <taxon>Asteraceae</taxon>
        <taxon>Cichorioideae</taxon>
        <taxon>Cichorieae</taxon>
        <taxon>Cichoriinae</taxon>
        <taxon>Cichorium</taxon>
    </lineage>
</organism>
<dbReference type="EMBL" id="CM042010">
    <property type="protein sequence ID" value="KAI3782595.1"/>
    <property type="molecule type" value="Genomic_DNA"/>
</dbReference>
<sequence>MEMFHKEYNLGNVAYDDCTQTAGPHTRFQFIPLLTVRLKAKPPPFLIFYKHTHTHTVGLKWSRIRGVFFPIIQHYRLDFLHFPPLVTTNNHRVIADMDIRRLQITMDE</sequence>
<reference evidence="1 2" key="2">
    <citation type="journal article" date="2022" name="Mol. Ecol. Resour.">
        <title>The genomes of chicory, endive, great burdock and yacon provide insights into Asteraceae paleo-polyploidization history and plant inulin production.</title>
        <authorList>
            <person name="Fan W."/>
            <person name="Wang S."/>
            <person name="Wang H."/>
            <person name="Wang A."/>
            <person name="Jiang F."/>
            <person name="Liu H."/>
            <person name="Zhao H."/>
            <person name="Xu D."/>
            <person name="Zhang Y."/>
        </authorList>
    </citation>
    <scope>NUCLEOTIDE SEQUENCE [LARGE SCALE GENOMIC DNA]</scope>
    <source>
        <strain evidence="2">cv. Punajuju</strain>
        <tissue evidence="1">Leaves</tissue>
    </source>
</reference>
<evidence type="ECO:0000313" key="1">
    <source>
        <dbReference type="EMBL" id="KAI3782595.1"/>
    </source>
</evidence>
<dbReference type="Proteomes" id="UP001055811">
    <property type="component" value="Linkage Group LG02"/>
</dbReference>
<comment type="caution">
    <text evidence="1">The sequence shown here is derived from an EMBL/GenBank/DDBJ whole genome shotgun (WGS) entry which is preliminary data.</text>
</comment>
<accession>A0ACB9GGN7</accession>
<gene>
    <name evidence="1" type="ORF">L2E82_12646</name>
</gene>
<name>A0ACB9GGN7_CICIN</name>
<reference evidence="2" key="1">
    <citation type="journal article" date="2022" name="Mol. Ecol. Resour.">
        <title>The genomes of chicory, endive, great burdock and yacon provide insights into Asteraceae palaeo-polyploidization history and plant inulin production.</title>
        <authorList>
            <person name="Fan W."/>
            <person name="Wang S."/>
            <person name="Wang H."/>
            <person name="Wang A."/>
            <person name="Jiang F."/>
            <person name="Liu H."/>
            <person name="Zhao H."/>
            <person name="Xu D."/>
            <person name="Zhang Y."/>
        </authorList>
    </citation>
    <scope>NUCLEOTIDE SEQUENCE [LARGE SCALE GENOMIC DNA]</scope>
    <source>
        <strain evidence="2">cv. Punajuju</strain>
    </source>
</reference>
<evidence type="ECO:0000313" key="2">
    <source>
        <dbReference type="Proteomes" id="UP001055811"/>
    </source>
</evidence>
<keyword evidence="2" id="KW-1185">Reference proteome</keyword>
<protein>
    <submittedName>
        <fullName evidence="1">Uncharacterized protein</fullName>
    </submittedName>
</protein>
<proteinExistence type="predicted"/>